<reference evidence="1" key="1">
    <citation type="submission" date="2015-04" db="UniProtKB">
        <authorList>
            <consortium name="EnsemblPlants"/>
        </authorList>
    </citation>
    <scope>IDENTIFICATION</scope>
</reference>
<keyword evidence="2" id="KW-1185">Reference proteome</keyword>
<evidence type="ECO:0000313" key="2">
    <source>
        <dbReference type="Proteomes" id="UP000026962"/>
    </source>
</evidence>
<accession>A0A0E0KN19</accession>
<dbReference type="Gramene" id="OPUNC04G03410.1">
    <property type="protein sequence ID" value="OPUNC04G03410.1"/>
    <property type="gene ID" value="OPUNC04G03410"/>
</dbReference>
<proteinExistence type="predicted"/>
<organism evidence="1">
    <name type="scientific">Oryza punctata</name>
    <name type="common">Red rice</name>
    <dbReference type="NCBI Taxonomy" id="4537"/>
    <lineage>
        <taxon>Eukaryota</taxon>
        <taxon>Viridiplantae</taxon>
        <taxon>Streptophyta</taxon>
        <taxon>Embryophyta</taxon>
        <taxon>Tracheophyta</taxon>
        <taxon>Spermatophyta</taxon>
        <taxon>Magnoliopsida</taxon>
        <taxon>Liliopsida</taxon>
        <taxon>Poales</taxon>
        <taxon>Poaceae</taxon>
        <taxon>BOP clade</taxon>
        <taxon>Oryzoideae</taxon>
        <taxon>Oryzeae</taxon>
        <taxon>Oryzinae</taxon>
        <taxon>Oryza</taxon>
    </lineage>
</organism>
<dbReference type="AlphaFoldDB" id="A0A0E0KN19"/>
<reference evidence="1" key="2">
    <citation type="submission" date="2018-05" db="EMBL/GenBank/DDBJ databases">
        <title>OpunRS2 (Oryza punctata Reference Sequence Version 2).</title>
        <authorList>
            <person name="Zhang J."/>
            <person name="Kudrna D."/>
            <person name="Lee S."/>
            <person name="Talag J."/>
            <person name="Welchert J."/>
            <person name="Wing R.A."/>
        </authorList>
    </citation>
    <scope>NUCLEOTIDE SEQUENCE [LARGE SCALE GENOMIC DNA]</scope>
</reference>
<dbReference type="Proteomes" id="UP000026962">
    <property type="component" value="Chromosome 4"/>
</dbReference>
<name>A0A0E0KN19_ORYPU</name>
<sequence length="61" mass="6957">MSAFWRNFPMSDHQIAIAQRRYSIVPVLGSFRWQGLAVLMKAAANPNALRPMMMSNVLHNL</sequence>
<dbReference type="HOGENOM" id="CLU_2926699_0_0_1"/>
<protein>
    <submittedName>
        <fullName evidence="1">Uncharacterized protein</fullName>
    </submittedName>
</protein>
<dbReference type="EnsemblPlants" id="OPUNC04G03410.1">
    <property type="protein sequence ID" value="OPUNC04G03410.1"/>
    <property type="gene ID" value="OPUNC04G03410"/>
</dbReference>
<evidence type="ECO:0000313" key="1">
    <source>
        <dbReference type="EnsemblPlants" id="OPUNC04G03410.1"/>
    </source>
</evidence>